<dbReference type="InParanoid" id="W7XFQ6"/>
<protein>
    <submittedName>
        <fullName evidence="2">Transmembrane protein, putative</fullName>
    </submittedName>
</protein>
<feature type="transmembrane region" description="Helical" evidence="1">
    <location>
        <begin position="184"/>
        <end position="203"/>
    </location>
</feature>
<evidence type="ECO:0000313" key="3">
    <source>
        <dbReference type="Proteomes" id="UP000009168"/>
    </source>
</evidence>
<dbReference type="EMBL" id="GG662557">
    <property type="protein sequence ID" value="EWS72841.1"/>
    <property type="molecule type" value="Genomic_DNA"/>
</dbReference>
<gene>
    <name evidence="2" type="ORF">TTHERM_000859298</name>
</gene>
<dbReference type="RefSeq" id="XP_012654632.1">
    <property type="nucleotide sequence ID" value="XM_012799178.1"/>
</dbReference>
<dbReference type="GeneID" id="24440948"/>
<keyword evidence="1 2" id="KW-0812">Transmembrane</keyword>
<sequence length="204" mass="24639">MLMIQISLVLNLPDIQNLQTILQILLPLFFSILTTCEIQTTDLYNLYIEPGVFQDYLFRDKMANYYFQNWFRLLFIIICCIKISEIQNIFIYYLVFSMLQVIIAQIKYLNKIENYSRIIREYYICITLIVISHISIDQREISDELYKQKEQTQINYSNLIIVVHLIQKIYIYFNLLALQPYKNIFGFSNYLWIYLLLIVIDLIF</sequence>
<keyword evidence="3" id="KW-1185">Reference proteome</keyword>
<accession>W7XFQ6</accession>
<evidence type="ECO:0000313" key="2">
    <source>
        <dbReference type="EMBL" id="EWS72841.1"/>
    </source>
</evidence>
<dbReference type="KEGG" id="tet:TTHERM_000859298"/>
<proteinExistence type="predicted"/>
<organism evidence="2 3">
    <name type="scientific">Tetrahymena thermophila (strain SB210)</name>
    <dbReference type="NCBI Taxonomy" id="312017"/>
    <lineage>
        <taxon>Eukaryota</taxon>
        <taxon>Sar</taxon>
        <taxon>Alveolata</taxon>
        <taxon>Ciliophora</taxon>
        <taxon>Intramacronucleata</taxon>
        <taxon>Oligohymenophorea</taxon>
        <taxon>Hymenostomatida</taxon>
        <taxon>Tetrahymenina</taxon>
        <taxon>Tetrahymenidae</taxon>
        <taxon>Tetrahymena</taxon>
    </lineage>
</organism>
<evidence type="ECO:0000256" key="1">
    <source>
        <dbReference type="SAM" id="Phobius"/>
    </source>
</evidence>
<feature type="transmembrane region" description="Helical" evidence="1">
    <location>
        <begin position="121"/>
        <end position="136"/>
    </location>
</feature>
<keyword evidence="1" id="KW-0472">Membrane</keyword>
<dbReference type="AlphaFoldDB" id="W7XFQ6"/>
<feature type="transmembrane region" description="Helical" evidence="1">
    <location>
        <begin position="156"/>
        <end position="177"/>
    </location>
</feature>
<keyword evidence="1" id="KW-1133">Transmembrane helix</keyword>
<reference evidence="3" key="1">
    <citation type="journal article" date="2006" name="PLoS Biol.">
        <title>Macronuclear genome sequence of the ciliate Tetrahymena thermophila, a model eukaryote.</title>
        <authorList>
            <person name="Eisen J.A."/>
            <person name="Coyne R.S."/>
            <person name="Wu M."/>
            <person name="Wu D."/>
            <person name="Thiagarajan M."/>
            <person name="Wortman J.R."/>
            <person name="Badger J.H."/>
            <person name="Ren Q."/>
            <person name="Amedeo P."/>
            <person name="Jones K.M."/>
            <person name="Tallon L.J."/>
            <person name="Delcher A.L."/>
            <person name="Salzberg S.L."/>
            <person name="Silva J.C."/>
            <person name="Haas B.J."/>
            <person name="Majoros W.H."/>
            <person name="Farzad M."/>
            <person name="Carlton J.M."/>
            <person name="Smith R.K. Jr."/>
            <person name="Garg J."/>
            <person name="Pearlman R.E."/>
            <person name="Karrer K.M."/>
            <person name="Sun L."/>
            <person name="Manning G."/>
            <person name="Elde N.C."/>
            <person name="Turkewitz A.P."/>
            <person name="Asai D.J."/>
            <person name="Wilkes D.E."/>
            <person name="Wang Y."/>
            <person name="Cai H."/>
            <person name="Collins K."/>
            <person name="Stewart B.A."/>
            <person name="Lee S.R."/>
            <person name="Wilamowska K."/>
            <person name="Weinberg Z."/>
            <person name="Ruzzo W.L."/>
            <person name="Wloga D."/>
            <person name="Gaertig J."/>
            <person name="Frankel J."/>
            <person name="Tsao C.-C."/>
            <person name="Gorovsky M.A."/>
            <person name="Keeling P.J."/>
            <person name="Waller R.F."/>
            <person name="Patron N.J."/>
            <person name="Cherry J.M."/>
            <person name="Stover N.A."/>
            <person name="Krieger C.J."/>
            <person name="del Toro C."/>
            <person name="Ryder H.F."/>
            <person name="Williamson S.C."/>
            <person name="Barbeau R.A."/>
            <person name="Hamilton E.P."/>
            <person name="Orias E."/>
        </authorList>
    </citation>
    <scope>NUCLEOTIDE SEQUENCE [LARGE SCALE GENOMIC DNA]</scope>
    <source>
        <strain evidence="3">SB210</strain>
    </source>
</reference>
<name>W7XFQ6_TETTS</name>
<dbReference type="Proteomes" id="UP000009168">
    <property type="component" value="Unassembled WGS sequence"/>
</dbReference>